<proteinExistence type="predicted"/>
<accession>A0A4R2INB5</accession>
<evidence type="ECO:0008006" key="3">
    <source>
        <dbReference type="Google" id="ProtNLM"/>
    </source>
</evidence>
<keyword evidence="2" id="KW-1185">Reference proteome</keyword>
<evidence type="ECO:0000313" key="1">
    <source>
        <dbReference type="EMBL" id="TCO44175.1"/>
    </source>
</evidence>
<comment type="caution">
    <text evidence="1">The sequence shown here is derived from an EMBL/GenBank/DDBJ whole genome shotgun (WGS) entry which is preliminary data.</text>
</comment>
<dbReference type="Proteomes" id="UP000295573">
    <property type="component" value="Unassembled WGS sequence"/>
</dbReference>
<name>A0A4R2INB5_9ACTN</name>
<sequence>WGPGYLDKVAAELNNRPRKRLHWRTPAEALDKLLSDQSKPPGVATTA</sequence>
<protein>
    <recommendedName>
        <fullName evidence="3">IS30 family transposase</fullName>
    </recommendedName>
</protein>
<reference evidence="1 2" key="1">
    <citation type="journal article" date="2015" name="Stand. Genomic Sci.">
        <title>Genomic Encyclopedia of Bacterial and Archaeal Type Strains, Phase III: the genomes of soil and plant-associated and newly described type strains.</title>
        <authorList>
            <person name="Whitman W.B."/>
            <person name="Woyke T."/>
            <person name="Klenk H.P."/>
            <person name="Zhou Y."/>
            <person name="Lilburn T.G."/>
            <person name="Beck B.J."/>
            <person name="De Vos P."/>
            <person name="Vandamme P."/>
            <person name="Eisen J.A."/>
            <person name="Garrity G."/>
            <person name="Hugenholtz P."/>
            <person name="Kyrpides N.C."/>
        </authorList>
    </citation>
    <scope>NUCLEOTIDE SEQUENCE [LARGE SCALE GENOMIC DNA]</scope>
    <source>
        <strain evidence="1 2">VKM Ac-2541</strain>
    </source>
</reference>
<evidence type="ECO:0000313" key="2">
    <source>
        <dbReference type="Proteomes" id="UP000295573"/>
    </source>
</evidence>
<gene>
    <name evidence="1" type="ORF">EV646_111369</name>
</gene>
<feature type="non-terminal residue" evidence="1">
    <location>
        <position position="1"/>
    </location>
</feature>
<dbReference type="AlphaFoldDB" id="A0A4R2INB5"/>
<organism evidence="1 2">
    <name type="scientific">Kribbella antiqua</name>
    <dbReference type="NCBI Taxonomy" id="2512217"/>
    <lineage>
        <taxon>Bacteria</taxon>
        <taxon>Bacillati</taxon>
        <taxon>Actinomycetota</taxon>
        <taxon>Actinomycetes</taxon>
        <taxon>Propionibacteriales</taxon>
        <taxon>Kribbellaceae</taxon>
        <taxon>Kribbella</taxon>
    </lineage>
</organism>
<dbReference type="EMBL" id="SLWR01000011">
    <property type="protein sequence ID" value="TCO44175.1"/>
    <property type="molecule type" value="Genomic_DNA"/>
</dbReference>